<comment type="caution">
    <text evidence="2">The sequence shown here is derived from an EMBL/GenBank/DDBJ whole genome shotgun (WGS) entry which is preliminary data.</text>
</comment>
<feature type="region of interest" description="Disordered" evidence="1">
    <location>
        <begin position="1"/>
        <end position="29"/>
    </location>
</feature>
<proteinExistence type="predicted"/>
<dbReference type="EMBL" id="BMJI01000010">
    <property type="protein sequence ID" value="GGC91972.1"/>
    <property type="molecule type" value="Genomic_DNA"/>
</dbReference>
<feature type="compositionally biased region" description="Low complexity" evidence="1">
    <location>
        <begin position="1"/>
        <end position="13"/>
    </location>
</feature>
<accession>A0ABQ1PBD7</accession>
<dbReference type="RefSeq" id="WP_229659913.1">
    <property type="nucleotide sequence ID" value="NZ_BMJI01000010.1"/>
</dbReference>
<evidence type="ECO:0000256" key="1">
    <source>
        <dbReference type="SAM" id="MobiDB-lite"/>
    </source>
</evidence>
<protein>
    <recommendedName>
        <fullName evidence="4">ATP/GTP-binding protein</fullName>
    </recommendedName>
</protein>
<organism evidence="2 3">
    <name type="scientific">Tersicoccus solisilvae</name>
    <dbReference type="NCBI Taxonomy" id="1882339"/>
    <lineage>
        <taxon>Bacteria</taxon>
        <taxon>Bacillati</taxon>
        <taxon>Actinomycetota</taxon>
        <taxon>Actinomycetes</taxon>
        <taxon>Micrococcales</taxon>
        <taxon>Micrococcaceae</taxon>
        <taxon>Tersicoccus</taxon>
    </lineage>
</organism>
<dbReference type="Proteomes" id="UP000597761">
    <property type="component" value="Unassembled WGS sequence"/>
</dbReference>
<keyword evidence="3" id="KW-1185">Reference proteome</keyword>
<evidence type="ECO:0000313" key="3">
    <source>
        <dbReference type="Proteomes" id="UP000597761"/>
    </source>
</evidence>
<evidence type="ECO:0000313" key="2">
    <source>
        <dbReference type="EMBL" id="GGC91972.1"/>
    </source>
</evidence>
<evidence type="ECO:0008006" key="4">
    <source>
        <dbReference type="Google" id="ProtNLM"/>
    </source>
</evidence>
<reference evidence="3" key="1">
    <citation type="journal article" date="2019" name="Int. J. Syst. Evol. Microbiol.">
        <title>The Global Catalogue of Microorganisms (GCM) 10K type strain sequencing project: providing services to taxonomists for standard genome sequencing and annotation.</title>
        <authorList>
            <consortium name="The Broad Institute Genomics Platform"/>
            <consortium name="The Broad Institute Genome Sequencing Center for Infectious Disease"/>
            <person name="Wu L."/>
            <person name="Ma J."/>
        </authorList>
    </citation>
    <scope>NUCLEOTIDE SEQUENCE [LARGE SCALE GENOMIC DNA]</scope>
    <source>
        <strain evidence="3">CGMCC 1.15480</strain>
    </source>
</reference>
<name>A0ABQ1PBD7_9MICC</name>
<sequence>MPRSNRPSRPSRPSVRRGRRPAPEPRDVENLLGGIRRTESTRRGEFVVAPVSAQRAVKSYVCPGCGNAVLPGTAHVVAWRADWIMGDEAAAADRRHWHERCWRAFR</sequence>
<gene>
    <name evidence="2" type="ORF">GCM10011512_18830</name>
</gene>